<gene>
    <name evidence="1" type="ORF">OE88DRAFT_1647606</name>
</gene>
<protein>
    <submittedName>
        <fullName evidence="1">Uncharacterized protein</fullName>
    </submittedName>
</protein>
<evidence type="ECO:0000313" key="1">
    <source>
        <dbReference type="EMBL" id="TFK47844.1"/>
    </source>
</evidence>
<dbReference type="EMBL" id="ML213522">
    <property type="protein sequence ID" value="TFK47844.1"/>
    <property type="molecule type" value="Genomic_DNA"/>
</dbReference>
<reference evidence="1 2" key="1">
    <citation type="journal article" date="2019" name="Nat. Ecol. Evol.">
        <title>Megaphylogeny resolves global patterns of mushroom evolution.</title>
        <authorList>
            <person name="Varga T."/>
            <person name="Krizsan K."/>
            <person name="Foldi C."/>
            <person name="Dima B."/>
            <person name="Sanchez-Garcia M."/>
            <person name="Sanchez-Ramirez S."/>
            <person name="Szollosi G.J."/>
            <person name="Szarkandi J.G."/>
            <person name="Papp V."/>
            <person name="Albert L."/>
            <person name="Andreopoulos W."/>
            <person name="Angelini C."/>
            <person name="Antonin V."/>
            <person name="Barry K.W."/>
            <person name="Bougher N.L."/>
            <person name="Buchanan P."/>
            <person name="Buyck B."/>
            <person name="Bense V."/>
            <person name="Catcheside P."/>
            <person name="Chovatia M."/>
            <person name="Cooper J."/>
            <person name="Damon W."/>
            <person name="Desjardin D."/>
            <person name="Finy P."/>
            <person name="Geml J."/>
            <person name="Haridas S."/>
            <person name="Hughes K."/>
            <person name="Justo A."/>
            <person name="Karasinski D."/>
            <person name="Kautmanova I."/>
            <person name="Kiss B."/>
            <person name="Kocsube S."/>
            <person name="Kotiranta H."/>
            <person name="LaButti K.M."/>
            <person name="Lechner B.E."/>
            <person name="Liimatainen K."/>
            <person name="Lipzen A."/>
            <person name="Lukacs Z."/>
            <person name="Mihaltcheva S."/>
            <person name="Morgado L.N."/>
            <person name="Niskanen T."/>
            <person name="Noordeloos M.E."/>
            <person name="Ohm R.A."/>
            <person name="Ortiz-Santana B."/>
            <person name="Ovrebo C."/>
            <person name="Racz N."/>
            <person name="Riley R."/>
            <person name="Savchenko A."/>
            <person name="Shiryaev A."/>
            <person name="Soop K."/>
            <person name="Spirin V."/>
            <person name="Szebenyi C."/>
            <person name="Tomsovsky M."/>
            <person name="Tulloss R.E."/>
            <person name="Uehling J."/>
            <person name="Grigoriev I.V."/>
            <person name="Vagvolgyi C."/>
            <person name="Papp T."/>
            <person name="Martin F.M."/>
            <person name="Miettinen O."/>
            <person name="Hibbett D.S."/>
            <person name="Nagy L.G."/>
        </authorList>
    </citation>
    <scope>NUCLEOTIDE SEQUENCE [LARGE SCALE GENOMIC DNA]</scope>
    <source>
        <strain evidence="1 2">OMC1185</strain>
    </source>
</reference>
<keyword evidence="2" id="KW-1185">Reference proteome</keyword>
<dbReference type="OrthoDB" id="120072at2759"/>
<accession>A0A5C3MR99</accession>
<organism evidence="1 2">
    <name type="scientific">Heliocybe sulcata</name>
    <dbReference type="NCBI Taxonomy" id="5364"/>
    <lineage>
        <taxon>Eukaryota</taxon>
        <taxon>Fungi</taxon>
        <taxon>Dikarya</taxon>
        <taxon>Basidiomycota</taxon>
        <taxon>Agaricomycotina</taxon>
        <taxon>Agaricomycetes</taxon>
        <taxon>Gloeophyllales</taxon>
        <taxon>Gloeophyllaceae</taxon>
        <taxon>Heliocybe</taxon>
    </lineage>
</organism>
<dbReference type="Proteomes" id="UP000305948">
    <property type="component" value="Unassembled WGS sequence"/>
</dbReference>
<dbReference type="AlphaFoldDB" id="A0A5C3MR99"/>
<evidence type="ECO:0000313" key="2">
    <source>
        <dbReference type="Proteomes" id="UP000305948"/>
    </source>
</evidence>
<sequence>MTTHQHIAPDPKFYRAELKSQYRDCLGWVVLEQSGRDQQGEEATLWYRLRGVYMNHASELIFSSAAIITGNRYTLSKRGETRSFHVSLQMPAVNLPGLLTTNNALFRSSSGKFNRSCIKYYADIKYGQLTGQTGITDALRVISGGSTAWPVTPVNGT</sequence>
<name>A0A5C3MR99_9AGAM</name>
<proteinExistence type="predicted"/>